<dbReference type="GO" id="GO:0019441">
    <property type="term" value="P:L-tryptophan catabolic process to kynurenine"/>
    <property type="evidence" value="ECO:0007669"/>
    <property type="project" value="InterPro"/>
</dbReference>
<evidence type="ECO:0000313" key="4">
    <source>
        <dbReference type="EMBL" id="CAD8248281.1"/>
    </source>
</evidence>
<dbReference type="Gene3D" id="3.50.30.50">
    <property type="entry name" value="Putative cyclase"/>
    <property type="match status" value="1"/>
</dbReference>
<dbReference type="InterPro" id="IPR037175">
    <property type="entry name" value="KFase_sf"/>
</dbReference>
<gene>
    <name evidence="4" type="ORF">PCOL08062_LOCUS10579</name>
</gene>
<comment type="similarity">
    <text evidence="2">Belongs to the Cyclase 1 superfamily.</text>
</comment>
<organism evidence="4">
    <name type="scientific">Prasinoderma coloniale</name>
    <dbReference type="NCBI Taxonomy" id="156133"/>
    <lineage>
        <taxon>Eukaryota</taxon>
        <taxon>Viridiplantae</taxon>
        <taxon>Prasinodermophyta</taxon>
        <taxon>Prasinodermophyceae</taxon>
        <taxon>Prasinodermales</taxon>
        <taxon>Prasinodermaceae</taxon>
        <taxon>Prasinoderma</taxon>
    </lineage>
</organism>
<proteinExistence type="inferred from homology"/>
<keyword evidence="3" id="KW-0964">Secreted</keyword>
<sequence length="275" mass="28697">MLAAVAAALCAAANAPLSVAGAGDSGECAAVPSAGEAGVLPLAAAFGAATLLDVTVPLGVLTTPLWDDENSEPAFTRTILTDTRFGDSATTSRVCFHSHHGTHVDALKHFVPDGHERAQESRAPGDDVAALPLRILNGAAFIVDFDDSVTGPITAEMLEGRLPKGVERVLLRTRHSRARDMYKPKFDYDFTALDASGARFMVEHGVKLVGVDYLSVATFADGVEAHRTMLGAGIVALEGLDLLNAPVDKGEVVLLALPLAMTDGDGTPVRVVLAY</sequence>
<evidence type="ECO:0008006" key="5">
    <source>
        <dbReference type="Google" id="ProtNLM"/>
    </source>
</evidence>
<reference evidence="4" key="1">
    <citation type="submission" date="2021-01" db="EMBL/GenBank/DDBJ databases">
        <authorList>
            <person name="Corre E."/>
            <person name="Pelletier E."/>
            <person name="Niang G."/>
            <person name="Scheremetjew M."/>
            <person name="Finn R."/>
            <person name="Kale V."/>
            <person name="Holt S."/>
            <person name="Cochrane G."/>
            <person name="Meng A."/>
            <person name="Brown T."/>
            <person name="Cohen L."/>
        </authorList>
    </citation>
    <scope>NUCLEOTIDE SEQUENCE</scope>
    <source>
        <strain evidence="4">CCMP1413</strain>
    </source>
</reference>
<dbReference type="GO" id="GO:0004061">
    <property type="term" value="F:arylformamidase activity"/>
    <property type="evidence" value="ECO:0007669"/>
    <property type="project" value="InterPro"/>
</dbReference>
<evidence type="ECO:0000256" key="1">
    <source>
        <dbReference type="ARBA" id="ARBA00004498"/>
    </source>
</evidence>
<dbReference type="Pfam" id="PF04199">
    <property type="entry name" value="Cyclase"/>
    <property type="match status" value="1"/>
</dbReference>
<name>A0A7R9Y705_9VIRI</name>
<protein>
    <recommendedName>
        <fullName evidence="5">Cyclase family protein</fullName>
    </recommendedName>
</protein>
<dbReference type="InterPro" id="IPR007325">
    <property type="entry name" value="KFase/CYL"/>
</dbReference>
<dbReference type="PANTHER" id="PTHR31118">
    <property type="entry name" value="CYCLASE-LIKE PROTEIN 2"/>
    <property type="match status" value="1"/>
</dbReference>
<keyword evidence="3" id="KW-0272">Extracellular matrix</keyword>
<dbReference type="PANTHER" id="PTHR31118:SF12">
    <property type="entry name" value="CYCLASE-LIKE PROTEIN 2"/>
    <property type="match status" value="1"/>
</dbReference>
<evidence type="ECO:0000256" key="2">
    <source>
        <dbReference type="ARBA" id="ARBA00007865"/>
    </source>
</evidence>
<evidence type="ECO:0000256" key="3">
    <source>
        <dbReference type="ARBA" id="ARBA00022530"/>
    </source>
</evidence>
<dbReference type="EMBL" id="HBDZ01013816">
    <property type="protein sequence ID" value="CAD8248281.1"/>
    <property type="molecule type" value="Transcribed_RNA"/>
</dbReference>
<accession>A0A7R9Y705</accession>
<comment type="subcellular location">
    <subcellularLocation>
        <location evidence="1">Secreted</location>
        <location evidence="1">Extracellular space</location>
        <location evidence="1">Extracellular matrix</location>
    </subcellularLocation>
</comment>
<dbReference type="AlphaFoldDB" id="A0A7R9Y705"/>
<dbReference type="SUPFAM" id="SSF102198">
    <property type="entry name" value="Putative cyclase"/>
    <property type="match status" value="1"/>
</dbReference>